<accession>A0A346PPR8</accession>
<reference evidence="2" key="1">
    <citation type="submission" date="2018-02" db="EMBL/GenBank/DDBJ databases">
        <title>Phenotypic and genomic properties of facultatively anaerobic sulfur-reducing natronoarchaea from hypersaline soda lakes.</title>
        <authorList>
            <person name="Sorokin D.Y."/>
            <person name="Kublanov I.V."/>
            <person name="Roman P."/>
            <person name="Sinninghe Damste J.S."/>
            <person name="Golyshin P.N."/>
            <person name="Rojo D."/>
            <person name="Ciordia S."/>
            <person name="Mena M.D.C."/>
            <person name="Ferrer M."/>
            <person name="Messina E."/>
            <person name="Smedile F."/>
            <person name="La Spada G."/>
            <person name="La Cono V."/>
            <person name="Yakimov M.M."/>
        </authorList>
    </citation>
    <scope>NUCLEOTIDE SEQUENCE [LARGE SCALE GENOMIC DNA]</scope>
    <source>
        <strain evidence="2">AArc-Mg</strain>
    </source>
</reference>
<gene>
    <name evidence="1" type="ORF">AArcMg_1500</name>
</gene>
<evidence type="ECO:0000313" key="2">
    <source>
        <dbReference type="Proteomes" id="UP000258613"/>
    </source>
</evidence>
<dbReference type="Proteomes" id="UP000258613">
    <property type="component" value="Chromosome"/>
</dbReference>
<proteinExistence type="predicted"/>
<organism evidence="1 2">
    <name type="scientific">Natrarchaeobaculum sulfurireducens</name>
    <dbReference type="NCBI Taxonomy" id="2044521"/>
    <lineage>
        <taxon>Archaea</taxon>
        <taxon>Methanobacteriati</taxon>
        <taxon>Methanobacteriota</taxon>
        <taxon>Stenosarchaea group</taxon>
        <taxon>Halobacteria</taxon>
        <taxon>Halobacteriales</taxon>
        <taxon>Natrialbaceae</taxon>
        <taxon>Natrarchaeobaculum</taxon>
    </lineage>
</organism>
<name>A0A346PPR8_9EURY</name>
<protein>
    <submittedName>
        <fullName evidence="1">Uncharacterized protein</fullName>
    </submittedName>
</protein>
<evidence type="ECO:0000313" key="1">
    <source>
        <dbReference type="EMBL" id="AXR81513.1"/>
    </source>
</evidence>
<dbReference type="AlphaFoldDB" id="A0A346PPR8"/>
<sequence>MRIEREEDACVVTVDHDNVEVFLGYREALVKAPLAHVPVDLAFDPVGIERTVQNGVTTVRIVP</sequence>
<dbReference type="KEGG" id="nag:AArcMg_1500"/>
<dbReference type="EMBL" id="CP027033">
    <property type="protein sequence ID" value="AXR81513.1"/>
    <property type="molecule type" value="Genomic_DNA"/>
</dbReference>
<keyword evidence="2" id="KW-1185">Reference proteome</keyword>